<sequence length="190" mass="20703">MVDQRSGRPVIRAMPDGAGDPCAFCWAYRRRPDLRQTRPQLASSDGQWGPGDPLPVRESKRMANFNSSPNLDLDRGSHCNAVSIGEIRDASGSDRPWLDNLRLLLAIREQMRSWDLVRGTPTRLRGGVMGANSIMALSGGRPGWEFHPNGVRDPATGSKNPLTLSTGMTSSLTRESPQEGIRSEAHSGGL</sequence>
<dbReference type="EMBL" id="JBHFFA010000001">
    <property type="protein sequence ID" value="KAL2653690.1"/>
    <property type="molecule type" value="Genomic_DNA"/>
</dbReference>
<organism evidence="2 3">
    <name type="scientific">Riccia fluitans</name>
    <dbReference type="NCBI Taxonomy" id="41844"/>
    <lineage>
        <taxon>Eukaryota</taxon>
        <taxon>Viridiplantae</taxon>
        <taxon>Streptophyta</taxon>
        <taxon>Embryophyta</taxon>
        <taxon>Marchantiophyta</taxon>
        <taxon>Marchantiopsida</taxon>
        <taxon>Marchantiidae</taxon>
        <taxon>Marchantiales</taxon>
        <taxon>Ricciaceae</taxon>
        <taxon>Riccia</taxon>
    </lineage>
</organism>
<gene>
    <name evidence="2" type="ORF">R1flu_021818</name>
</gene>
<accession>A0ABD1ZS24</accession>
<feature type="compositionally biased region" description="Basic and acidic residues" evidence="1">
    <location>
        <begin position="181"/>
        <end position="190"/>
    </location>
</feature>
<comment type="caution">
    <text evidence="2">The sequence shown here is derived from an EMBL/GenBank/DDBJ whole genome shotgun (WGS) entry which is preliminary data.</text>
</comment>
<protein>
    <submittedName>
        <fullName evidence="2">Uncharacterized protein</fullName>
    </submittedName>
</protein>
<evidence type="ECO:0000313" key="2">
    <source>
        <dbReference type="EMBL" id="KAL2653690.1"/>
    </source>
</evidence>
<dbReference type="Proteomes" id="UP001605036">
    <property type="component" value="Unassembled WGS sequence"/>
</dbReference>
<evidence type="ECO:0000313" key="3">
    <source>
        <dbReference type="Proteomes" id="UP001605036"/>
    </source>
</evidence>
<evidence type="ECO:0000256" key="1">
    <source>
        <dbReference type="SAM" id="MobiDB-lite"/>
    </source>
</evidence>
<proteinExistence type="predicted"/>
<reference evidence="2 3" key="1">
    <citation type="submission" date="2024-09" db="EMBL/GenBank/DDBJ databases">
        <title>Chromosome-scale assembly of Riccia fluitans.</title>
        <authorList>
            <person name="Paukszto L."/>
            <person name="Sawicki J."/>
            <person name="Karawczyk K."/>
            <person name="Piernik-Szablinska J."/>
            <person name="Szczecinska M."/>
            <person name="Mazdziarz M."/>
        </authorList>
    </citation>
    <scope>NUCLEOTIDE SEQUENCE [LARGE SCALE GENOMIC DNA]</scope>
    <source>
        <strain evidence="2">Rf_01</strain>
        <tissue evidence="2">Aerial parts of the thallus</tissue>
    </source>
</reference>
<feature type="region of interest" description="Disordered" evidence="1">
    <location>
        <begin position="148"/>
        <end position="190"/>
    </location>
</feature>
<dbReference type="AlphaFoldDB" id="A0ABD1ZS24"/>
<keyword evidence="3" id="KW-1185">Reference proteome</keyword>
<feature type="compositionally biased region" description="Low complexity" evidence="1">
    <location>
        <begin position="162"/>
        <end position="173"/>
    </location>
</feature>
<name>A0ABD1ZS24_9MARC</name>